<dbReference type="PANTHER" id="PTHR34203">
    <property type="entry name" value="METHYLTRANSFERASE, FKBM FAMILY PROTEIN"/>
    <property type="match status" value="1"/>
</dbReference>
<organism evidence="1">
    <name type="scientific">Calcidiscus leptoporus</name>
    <dbReference type="NCBI Taxonomy" id="127549"/>
    <lineage>
        <taxon>Eukaryota</taxon>
        <taxon>Haptista</taxon>
        <taxon>Haptophyta</taxon>
        <taxon>Prymnesiophyceae</taxon>
        <taxon>Coccolithales</taxon>
        <taxon>Calcidiscaceae</taxon>
        <taxon>Calcidiscus</taxon>
    </lineage>
</organism>
<name>A0A7S0P261_9EUKA</name>
<dbReference type="AlphaFoldDB" id="A0A7S0P261"/>
<sequence length="318" mass="34061">MAPARRPTALPANCTAAAAHMGLDIVTAATAIGPFRMAVLARADVVSGAIKKQGYWEWRSPEEMLGAAGRAREERQRDRANGPKVVPYIPDEPPKVKAALRRFLDVGANLGWYAFLFAQAGWDVLAIEPRRQHRRAIEATRCLNPELGRRITLLSVAVGSPEDAVGGACFFLASSAGSRALCGAAAAATNCTHLLVAPRLKPRTCKDGKVRRSCLLPPYQACERAPLLTLDSLLLHNTRGFGAARIGVGGLECRVLAGAGSALRSTMKHARPLVLQVEGAAPKSASCARAFASKLKYEVAQTRVPPANKLHFILHRKP</sequence>
<gene>
    <name evidence="1" type="ORF">CLEP1334_LOCUS22075</name>
</gene>
<protein>
    <submittedName>
        <fullName evidence="1">Uncharacterized protein</fullName>
    </submittedName>
</protein>
<dbReference type="EMBL" id="HBER01043868">
    <property type="protein sequence ID" value="CAD8546785.1"/>
    <property type="molecule type" value="Transcribed_RNA"/>
</dbReference>
<dbReference type="InterPro" id="IPR029063">
    <property type="entry name" value="SAM-dependent_MTases_sf"/>
</dbReference>
<dbReference type="PANTHER" id="PTHR34203:SF15">
    <property type="entry name" value="SLL1173 PROTEIN"/>
    <property type="match status" value="1"/>
</dbReference>
<reference evidence="1" key="1">
    <citation type="submission" date="2021-01" db="EMBL/GenBank/DDBJ databases">
        <authorList>
            <person name="Corre E."/>
            <person name="Pelletier E."/>
            <person name="Niang G."/>
            <person name="Scheremetjew M."/>
            <person name="Finn R."/>
            <person name="Kale V."/>
            <person name="Holt S."/>
            <person name="Cochrane G."/>
            <person name="Meng A."/>
            <person name="Brown T."/>
            <person name="Cohen L."/>
        </authorList>
    </citation>
    <scope>NUCLEOTIDE SEQUENCE</scope>
    <source>
        <strain evidence="1">RCC1130</strain>
    </source>
</reference>
<dbReference type="InterPro" id="IPR052514">
    <property type="entry name" value="SAM-dependent_MTase"/>
</dbReference>
<evidence type="ECO:0000313" key="1">
    <source>
        <dbReference type="EMBL" id="CAD8546785.1"/>
    </source>
</evidence>
<dbReference type="Gene3D" id="3.40.50.150">
    <property type="entry name" value="Vaccinia Virus protein VP39"/>
    <property type="match status" value="1"/>
</dbReference>
<proteinExistence type="predicted"/>
<accession>A0A7S0P261</accession>
<dbReference type="SUPFAM" id="SSF53335">
    <property type="entry name" value="S-adenosyl-L-methionine-dependent methyltransferases"/>
    <property type="match status" value="1"/>
</dbReference>